<dbReference type="InParanoid" id="A0A0C3NJU4"/>
<sequence length="303" mass="33592">MIQLNPLTFSLADVITQGPPTLDEHTLKEKHPAVHFWTKVDYDVFTLSPESQGLDCGKAPWLELENGDPLTSQQLSAVQTTLCSAWAKLVQCKLALPTWTKVSTSGKELIYEIMVKKHPLFALDNDRFKLKMLCVTDYPKWCKNHLTPTGKWKDASSSKAPLKEESEEASDGAVISLLDLKGKKCESDDGGGLPLLSHPHPHTKQSKGTTLDFLCSVTNYHSEVQIHLYSQPPKNQALCSNKKASGYLILALDQATISLHANSSHSIMFSKSMWECHRHAIWHVSTNAQAITYPLAIDISATC</sequence>
<evidence type="ECO:0000313" key="1">
    <source>
        <dbReference type="EMBL" id="KIN95643.1"/>
    </source>
</evidence>
<name>A0A0C3NJU4_PISTI</name>
<reference evidence="2" key="2">
    <citation type="submission" date="2015-01" db="EMBL/GenBank/DDBJ databases">
        <title>Evolutionary Origins and Diversification of the Mycorrhizal Mutualists.</title>
        <authorList>
            <consortium name="DOE Joint Genome Institute"/>
            <consortium name="Mycorrhizal Genomics Consortium"/>
            <person name="Kohler A."/>
            <person name="Kuo A."/>
            <person name="Nagy L.G."/>
            <person name="Floudas D."/>
            <person name="Copeland A."/>
            <person name="Barry K.W."/>
            <person name="Cichocki N."/>
            <person name="Veneault-Fourrey C."/>
            <person name="LaButti K."/>
            <person name="Lindquist E.A."/>
            <person name="Lipzen A."/>
            <person name="Lundell T."/>
            <person name="Morin E."/>
            <person name="Murat C."/>
            <person name="Riley R."/>
            <person name="Ohm R."/>
            <person name="Sun H."/>
            <person name="Tunlid A."/>
            <person name="Henrissat B."/>
            <person name="Grigoriev I.V."/>
            <person name="Hibbett D.S."/>
            <person name="Martin F."/>
        </authorList>
    </citation>
    <scope>NUCLEOTIDE SEQUENCE [LARGE SCALE GENOMIC DNA]</scope>
    <source>
        <strain evidence="2">Marx 270</strain>
    </source>
</reference>
<dbReference type="Proteomes" id="UP000054217">
    <property type="component" value="Unassembled WGS sequence"/>
</dbReference>
<organism evidence="1 2">
    <name type="scientific">Pisolithus tinctorius Marx 270</name>
    <dbReference type="NCBI Taxonomy" id="870435"/>
    <lineage>
        <taxon>Eukaryota</taxon>
        <taxon>Fungi</taxon>
        <taxon>Dikarya</taxon>
        <taxon>Basidiomycota</taxon>
        <taxon>Agaricomycotina</taxon>
        <taxon>Agaricomycetes</taxon>
        <taxon>Agaricomycetidae</taxon>
        <taxon>Boletales</taxon>
        <taxon>Sclerodermatineae</taxon>
        <taxon>Pisolithaceae</taxon>
        <taxon>Pisolithus</taxon>
    </lineage>
</organism>
<dbReference type="HOGENOM" id="CLU_918657_0_0_1"/>
<dbReference type="EMBL" id="KN832063">
    <property type="protein sequence ID" value="KIN95643.1"/>
    <property type="molecule type" value="Genomic_DNA"/>
</dbReference>
<protein>
    <submittedName>
        <fullName evidence="1">Uncharacterized protein</fullName>
    </submittedName>
</protein>
<evidence type="ECO:0000313" key="2">
    <source>
        <dbReference type="Proteomes" id="UP000054217"/>
    </source>
</evidence>
<reference evidence="1 2" key="1">
    <citation type="submission" date="2014-04" db="EMBL/GenBank/DDBJ databases">
        <authorList>
            <consortium name="DOE Joint Genome Institute"/>
            <person name="Kuo A."/>
            <person name="Kohler A."/>
            <person name="Costa M.D."/>
            <person name="Nagy L.G."/>
            <person name="Floudas D."/>
            <person name="Copeland A."/>
            <person name="Barry K.W."/>
            <person name="Cichocki N."/>
            <person name="Veneault-Fourrey C."/>
            <person name="LaButti K."/>
            <person name="Lindquist E.A."/>
            <person name="Lipzen A."/>
            <person name="Lundell T."/>
            <person name="Morin E."/>
            <person name="Murat C."/>
            <person name="Sun H."/>
            <person name="Tunlid A."/>
            <person name="Henrissat B."/>
            <person name="Grigoriev I.V."/>
            <person name="Hibbett D.S."/>
            <person name="Martin F."/>
            <person name="Nordberg H.P."/>
            <person name="Cantor M.N."/>
            <person name="Hua S.X."/>
        </authorList>
    </citation>
    <scope>NUCLEOTIDE SEQUENCE [LARGE SCALE GENOMIC DNA]</scope>
    <source>
        <strain evidence="1 2">Marx 270</strain>
    </source>
</reference>
<proteinExistence type="predicted"/>
<dbReference type="AlphaFoldDB" id="A0A0C3NJU4"/>
<dbReference type="OrthoDB" id="2637014at2759"/>
<gene>
    <name evidence="1" type="ORF">M404DRAFT_11108</name>
</gene>
<accession>A0A0C3NJU4</accession>
<keyword evidence="2" id="KW-1185">Reference proteome</keyword>